<feature type="transmembrane region" description="Helical" evidence="7">
    <location>
        <begin position="131"/>
        <end position="151"/>
    </location>
</feature>
<feature type="non-terminal residue" evidence="10">
    <location>
        <position position="285"/>
    </location>
</feature>
<evidence type="ECO:0000313" key="11">
    <source>
        <dbReference type="Proteomes" id="UP000562238"/>
    </source>
</evidence>
<keyword evidence="6 7" id="KW-0012">Acyltransferase</keyword>
<feature type="non-terminal residue" evidence="10">
    <location>
        <position position="1"/>
    </location>
</feature>
<name>A0A7L4AAX6_9AVES</name>
<keyword evidence="4 7" id="KW-1133">Transmembrane helix</keyword>
<comment type="caution">
    <text evidence="10">The sequence shown here is derived from an EMBL/GenBank/DDBJ whole genome shotgun (WGS) entry which is preliminary data.</text>
</comment>
<evidence type="ECO:0000259" key="9">
    <source>
        <dbReference type="Pfam" id="PF01529"/>
    </source>
</evidence>
<evidence type="ECO:0000256" key="5">
    <source>
        <dbReference type="ARBA" id="ARBA00023136"/>
    </source>
</evidence>
<evidence type="ECO:0000256" key="3">
    <source>
        <dbReference type="ARBA" id="ARBA00022692"/>
    </source>
</evidence>
<feature type="transmembrane region" description="Helical" evidence="7">
    <location>
        <begin position="6"/>
        <end position="23"/>
    </location>
</feature>
<evidence type="ECO:0000256" key="1">
    <source>
        <dbReference type="ARBA" id="ARBA00004141"/>
    </source>
</evidence>
<comment type="subcellular location">
    <subcellularLocation>
        <location evidence="1">Membrane</location>
        <topology evidence="1">Multi-pass membrane protein</topology>
    </subcellularLocation>
</comment>
<evidence type="ECO:0000256" key="6">
    <source>
        <dbReference type="ARBA" id="ARBA00023315"/>
    </source>
</evidence>
<feature type="compositionally biased region" description="Polar residues" evidence="8">
    <location>
        <begin position="228"/>
        <end position="263"/>
    </location>
</feature>
<sequence>VVYLVVFHLLFVMFVWSYWKTIFTSPASPSNEFCLSKADKEQYEKEERPESQQEILRRAAKDLPIYTTTASRAIRYCDRCQLIKPDRCHHCSACDICVLKMDHHCPCVNVLISFSLSPQNELPDTHAKFHILFLFFVAAMFFISILSLFSYHCWLVGKNRSTIETFRAPTFRNGPDKNGFSLGCSKNLREVFGDEKKYWLLPIFTSLGDGCNFPTRLVIMDPEQLTVSSQSEPAKSSGGSQSFPTRPLSESQNRLLASDSQWVESGPEEENVKSGSLHRNTSVDS</sequence>
<dbReference type="Pfam" id="PF01529">
    <property type="entry name" value="DHHC"/>
    <property type="match status" value="1"/>
</dbReference>
<comment type="domain">
    <text evidence="7">The DHHC domain is required for palmitoyltransferase activity.</text>
</comment>
<dbReference type="GO" id="GO:0016020">
    <property type="term" value="C:membrane"/>
    <property type="evidence" value="ECO:0007669"/>
    <property type="project" value="UniProtKB-SubCell"/>
</dbReference>
<keyword evidence="2 7" id="KW-0808">Transferase</keyword>
<dbReference type="Proteomes" id="UP000562238">
    <property type="component" value="Unassembled WGS sequence"/>
</dbReference>
<evidence type="ECO:0000256" key="4">
    <source>
        <dbReference type="ARBA" id="ARBA00022989"/>
    </source>
</evidence>
<proteinExistence type="inferred from homology"/>
<protein>
    <recommendedName>
        <fullName evidence="7">Palmitoyltransferase</fullName>
        <ecNumber evidence="7">2.3.1.225</ecNumber>
    </recommendedName>
</protein>
<evidence type="ECO:0000256" key="7">
    <source>
        <dbReference type="RuleBase" id="RU079119"/>
    </source>
</evidence>
<dbReference type="PANTHER" id="PTHR12246">
    <property type="entry name" value="PALMITOYLTRANSFERASE ZDHHC16"/>
    <property type="match status" value="1"/>
</dbReference>
<dbReference type="EC" id="2.3.1.225" evidence="7"/>
<gene>
    <name evidence="10" type="primary">Zdhhc20</name>
    <name evidence="10" type="ORF">CIRPEC_R12536</name>
</gene>
<dbReference type="EMBL" id="VZZV01000678">
    <property type="protein sequence ID" value="NXW22242.1"/>
    <property type="molecule type" value="Genomic_DNA"/>
</dbReference>
<dbReference type="InterPro" id="IPR039859">
    <property type="entry name" value="PFA4/ZDH16/20/ERF2-like"/>
</dbReference>
<evidence type="ECO:0000256" key="2">
    <source>
        <dbReference type="ARBA" id="ARBA00022679"/>
    </source>
</evidence>
<accession>A0A7L4AAX6</accession>
<feature type="region of interest" description="Disordered" evidence="8">
    <location>
        <begin position="228"/>
        <end position="285"/>
    </location>
</feature>
<evidence type="ECO:0000256" key="8">
    <source>
        <dbReference type="SAM" id="MobiDB-lite"/>
    </source>
</evidence>
<comment type="catalytic activity">
    <reaction evidence="7">
        <text>L-cysteinyl-[protein] + hexadecanoyl-CoA = S-hexadecanoyl-L-cysteinyl-[protein] + CoA</text>
        <dbReference type="Rhea" id="RHEA:36683"/>
        <dbReference type="Rhea" id="RHEA-COMP:10131"/>
        <dbReference type="Rhea" id="RHEA-COMP:11032"/>
        <dbReference type="ChEBI" id="CHEBI:29950"/>
        <dbReference type="ChEBI" id="CHEBI:57287"/>
        <dbReference type="ChEBI" id="CHEBI:57379"/>
        <dbReference type="ChEBI" id="CHEBI:74151"/>
        <dbReference type="EC" id="2.3.1.225"/>
    </reaction>
</comment>
<keyword evidence="3 7" id="KW-0812">Transmembrane</keyword>
<keyword evidence="5 7" id="KW-0472">Membrane</keyword>
<feature type="domain" description="Palmitoyltransferase DHHC" evidence="9">
    <location>
        <begin position="74"/>
        <end position="113"/>
    </location>
</feature>
<dbReference type="AlphaFoldDB" id="A0A7L4AAX6"/>
<dbReference type="GO" id="GO:0019706">
    <property type="term" value="F:protein-cysteine S-palmitoyltransferase activity"/>
    <property type="evidence" value="ECO:0007669"/>
    <property type="project" value="UniProtKB-EC"/>
</dbReference>
<evidence type="ECO:0000313" key="10">
    <source>
        <dbReference type="EMBL" id="NXW22242.1"/>
    </source>
</evidence>
<reference evidence="10 11" key="1">
    <citation type="submission" date="2019-09" db="EMBL/GenBank/DDBJ databases">
        <title>Bird 10,000 Genomes (B10K) Project - Family phase.</title>
        <authorList>
            <person name="Zhang G."/>
        </authorList>
    </citation>
    <scope>NUCLEOTIDE SEQUENCE [LARGE SCALE GENOMIC DNA]</scope>
    <source>
        <strain evidence="10">B10K-DU-010-60</strain>
        <tissue evidence="10">Muscle</tissue>
    </source>
</reference>
<keyword evidence="11" id="KW-1185">Reference proteome</keyword>
<dbReference type="PROSITE" id="PS50216">
    <property type="entry name" value="DHHC"/>
    <property type="match status" value="1"/>
</dbReference>
<organism evidence="10 11">
    <name type="scientific">Circaetus pectoralis</name>
    <name type="common">black-chested snake-eagle</name>
    <dbReference type="NCBI Taxonomy" id="321084"/>
    <lineage>
        <taxon>Eukaryota</taxon>
        <taxon>Metazoa</taxon>
        <taxon>Chordata</taxon>
        <taxon>Craniata</taxon>
        <taxon>Vertebrata</taxon>
        <taxon>Euteleostomi</taxon>
        <taxon>Archelosauria</taxon>
        <taxon>Archosauria</taxon>
        <taxon>Dinosauria</taxon>
        <taxon>Saurischia</taxon>
        <taxon>Theropoda</taxon>
        <taxon>Coelurosauria</taxon>
        <taxon>Aves</taxon>
        <taxon>Neognathae</taxon>
        <taxon>Neoaves</taxon>
        <taxon>Telluraves</taxon>
        <taxon>Accipitrimorphae</taxon>
        <taxon>Accipitriformes</taxon>
        <taxon>Accipitridae</taxon>
        <taxon>Accipitrinae</taxon>
        <taxon>Circaetus</taxon>
    </lineage>
</organism>
<comment type="similarity">
    <text evidence="7">Belongs to the DHHC palmitoyltransferase family.</text>
</comment>
<feature type="compositionally biased region" description="Polar residues" evidence="8">
    <location>
        <begin position="273"/>
        <end position="285"/>
    </location>
</feature>
<dbReference type="InterPro" id="IPR001594">
    <property type="entry name" value="Palmitoyltrfase_DHHC"/>
</dbReference>